<dbReference type="EMBL" id="BMKW01000016">
    <property type="protein sequence ID" value="GGJ38634.1"/>
    <property type="molecule type" value="Genomic_DNA"/>
</dbReference>
<organism evidence="2 3">
    <name type="scientific">Neoroseomonas lacus</name>
    <dbReference type="NCBI Taxonomy" id="287609"/>
    <lineage>
        <taxon>Bacteria</taxon>
        <taxon>Pseudomonadati</taxon>
        <taxon>Pseudomonadota</taxon>
        <taxon>Alphaproteobacteria</taxon>
        <taxon>Acetobacterales</taxon>
        <taxon>Acetobacteraceae</taxon>
        <taxon>Neoroseomonas</taxon>
    </lineage>
</organism>
<gene>
    <name evidence="2" type="ORF">GCM10011320_52760</name>
</gene>
<dbReference type="InterPro" id="IPR042100">
    <property type="entry name" value="Bug_dom1"/>
</dbReference>
<dbReference type="Proteomes" id="UP000661507">
    <property type="component" value="Unassembled WGS sequence"/>
</dbReference>
<reference evidence="2" key="2">
    <citation type="submission" date="2020-09" db="EMBL/GenBank/DDBJ databases">
        <authorList>
            <person name="Sun Q."/>
            <person name="Zhou Y."/>
        </authorList>
    </citation>
    <scope>NUCLEOTIDE SEQUENCE</scope>
    <source>
        <strain evidence="2">CGMCC 1.3617</strain>
    </source>
</reference>
<dbReference type="PIRSF" id="PIRSF017082">
    <property type="entry name" value="YflP"/>
    <property type="match status" value="1"/>
</dbReference>
<accession>A0A917NZ00</accession>
<dbReference type="Gene3D" id="3.40.190.150">
    <property type="entry name" value="Bordetella uptake gene, domain 1"/>
    <property type="match status" value="1"/>
</dbReference>
<proteinExistence type="inferred from homology"/>
<dbReference type="PANTHER" id="PTHR42928:SF5">
    <property type="entry name" value="BLR1237 PROTEIN"/>
    <property type="match status" value="1"/>
</dbReference>
<dbReference type="Pfam" id="PF03401">
    <property type="entry name" value="TctC"/>
    <property type="match status" value="1"/>
</dbReference>
<comment type="similarity">
    <text evidence="1">Belongs to the UPF0065 (bug) family.</text>
</comment>
<keyword evidence="3" id="KW-1185">Reference proteome</keyword>
<dbReference type="SUPFAM" id="SSF53850">
    <property type="entry name" value="Periplasmic binding protein-like II"/>
    <property type="match status" value="1"/>
</dbReference>
<evidence type="ECO:0000313" key="3">
    <source>
        <dbReference type="Proteomes" id="UP000661507"/>
    </source>
</evidence>
<comment type="caution">
    <text evidence="2">The sequence shown here is derived from an EMBL/GenBank/DDBJ whole genome shotgun (WGS) entry which is preliminary data.</text>
</comment>
<evidence type="ECO:0000313" key="2">
    <source>
        <dbReference type="EMBL" id="GGJ38634.1"/>
    </source>
</evidence>
<dbReference type="Gene3D" id="3.40.190.10">
    <property type="entry name" value="Periplasmic binding protein-like II"/>
    <property type="match status" value="1"/>
</dbReference>
<dbReference type="CDD" id="cd07012">
    <property type="entry name" value="PBP2_Bug_TTT"/>
    <property type="match status" value="1"/>
</dbReference>
<dbReference type="RefSeq" id="WP_188972489.1">
    <property type="nucleotide sequence ID" value="NZ_BMKW01000016.1"/>
</dbReference>
<dbReference type="AlphaFoldDB" id="A0A917NZ00"/>
<evidence type="ECO:0000256" key="1">
    <source>
        <dbReference type="ARBA" id="ARBA00006987"/>
    </source>
</evidence>
<name>A0A917NZ00_9PROT</name>
<sequence length="320" mass="33200">MIPSRRGLMVAGLAGAVAAPGASRAQGVWPSDRPIRIIAPFAAGSVADAAIGPMLPYLAAQLPGARFSLVHQQPAEGYAALAQAAPDGFTIGIVVTPGLQVGSIEPGARYSLRDFVYLGSILEDPSAFFVTADSPLRDVAALVRAAQAAPGTIAVGTGGIGTDDHLLMVEFEDAAGVRFRHVAFAQEAQIVAALAGGQVQVASMKLGGNLGLVSAGRARALASAGPRRYPMAPDVPTFTEAGYPIDTRNVVSLVSPAATPVPVLARLELILAETMRNPAWIEAAARLRLPLAYQPAAATRQIVLSADAALRALWTRHPWR</sequence>
<dbReference type="InterPro" id="IPR005064">
    <property type="entry name" value="BUG"/>
</dbReference>
<evidence type="ECO:0008006" key="4">
    <source>
        <dbReference type="Google" id="ProtNLM"/>
    </source>
</evidence>
<dbReference type="PANTHER" id="PTHR42928">
    <property type="entry name" value="TRICARBOXYLATE-BINDING PROTEIN"/>
    <property type="match status" value="1"/>
</dbReference>
<protein>
    <recommendedName>
        <fullName evidence="4">Tripartite tricarboxylate transporter substrate binding protein</fullName>
    </recommendedName>
</protein>
<reference evidence="2" key="1">
    <citation type="journal article" date="2014" name="Int. J. Syst. Evol. Microbiol.">
        <title>Complete genome sequence of Corynebacterium casei LMG S-19264T (=DSM 44701T), isolated from a smear-ripened cheese.</title>
        <authorList>
            <consortium name="US DOE Joint Genome Institute (JGI-PGF)"/>
            <person name="Walter F."/>
            <person name="Albersmeier A."/>
            <person name="Kalinowski J."/>
            <person name="Ruckert C."/>
        </authorList>
    </citation>
    <scope>NUCLEOTIDE SEQUENCE</scope>
    <source>
        <strain evidence="2">CGMCC 1.3617</strain>
    </source>
</reference>